<keyword evidence="3" id="KW-0288">FMN</keyword>
<sequence length="342" mass="35649">MQPDPFYNTLRLPVFAAPMFLISGPELVIAACRAGIVGSFPTPNARPIETLDAWMRDITEGLAAARAADPAARIAPWAANLVTHSSNQRLPQDLELIARYQPPIVITALGSPKPALEVVHGYGGLVFADVVNIGLARKAAAAGVDGLACVSAGAGGHTGALSPFAFVSAVREFFDGYLVIGGGIADGWGVAGALAAGADFVYMGTRFIATDESLAPEAYKRMLVDSDADDVLVSDCITGTPASWLKPSLVANGLDPANLPPPPGRNYDSSQSFAGKRWTEVWAAGQGLGAIRRVEPVAAVVDRLEHEYRQAARRFGGAPYPVHDARTAVATDAVNHPAGATA</sequence>
<evidence type="ECO:0000313" key="7">
    <source>
        <dbReference type="Proteomes" id="UP000005808"/>
    </source>
</evidence>
<comment type="caution">
    <text evidence="6">The sequence shown here is derived from an EMBL/GenBank/DDBJ whole genome shotgun (WGS) entry which is preliminary data.</text>
</comment>
<organism evidence="6 7">
    <name type="scientific">Cupriavidus basilensis OR16</name>
    <dbReference type="NCBI Taxonomy" id="1127483"/>
    <lineage>
        <taxon>Bacteria</taxon>
        <taxon>Pseudomonadati</taxon>
        <taxon>Pseudomonadota</taxon>
        <taxon>Betaproteobacteria</taxon>
        <taxon>Burkholderiales</taxon>
        <taxon>Burkholderiaceae</taxon>
        <taxon>Cupriavidus</taxon>
    </lineage>
</organism>
<dbReference type="GO" id="GO:0051213">
    <property type="term" value="F:dioxygenase activity"/>
    <property type="evidence" value="ECO:0007669"/>
    <property type="project" value="UniProtKB-KW"/>
</dbReference>
<dbReference type="SUPFAM" id="SSF51412">
    <property type="entry name" value="Inosine monophosphate dehydrogenase (IMPDH)"/>
    <property type="match status" value="1"/>
</dbReference>
<dbReference type="InterPro" id="IPR004136">
    <property type="entry name" value="NMO"/>
</dbReference>
<comment type="similarity">
    <text evidence="1">Belongs to the nitronate monooxygenase family. NMO class I subfamily.</text>
</comment>
<keyword evidence="5" id="KW-0503">Monooxygenase</keyword>
<name>H1S2Y5_9BURK</name>
<dbReference type="Pfam" id="PF03060">
    <property type="entry name" value="NMO"/>
    <property type="match status" value="1"/>
</dbReference>
<dbReference type="Proteomes" id="UP000005808">
    <property type="component" value="Unassembled WGS sequence"/>
</dbReference>
<dbReference type="OrthoDB" id="9778912at2"/>
<dbReference type="EMBL" id="AHJE01000022">
    <property type="protein sequence ID" value="EHP43200.1"/>
    <property type="molecule type" value="Genomic_DNA"/>
</dbReference>
<evidence type="ECO:0000256" key="2">
    <source>
        <dbReference type="ARBA" id="ARBA00022630"/>
    </source>
</evidence>
<reference evidence="6 7" key="1">
    <citation type="journal article" date="2012" name="J. Bacteriol.">
        <title>De Novo Genome Project of Cupriavidus basilensis OR16.</title>
        <authorList>
            <person name="Cserhati M."/>
            <person name="Kriszt B."/>
            <person name="Szoboszlay S."/>
            <person name="Toth A."/>
            <person name="Szabo I."/>
            <person name="Tancsics A."/>
            <person name="Nagy I."/>
            <person name="Horvath B."/>
            <person name="Nagy I."/>
            <person name="Kukolya J."/>
        </authorList>
    </citation>
    <scope>NUCLEOTIDE SEQUENCE [LARGE SCALE GENOMIC DNA]</scope>
    <source>
        <strain evidence="6 7">OR16</strain>
    </source>
</reference>
<keyword evidence="2" id="KW-0285">Flavoprotein</keyword>
<gene>
    <name evidence="6" type="ORF">OR16_10474</name>
</gene>
<dbReference type="AlphaFoldDB" id="H1S2Y5"/>
<dbReference type="Gene3D" id="3.20.20.70">
    <property type="entry name" value="Aldolase class I"/>
    <property type="match status" value="1"/>
</dbReference>
<accession>H1S2Y5</accession>
<evidence type="ECO:0000256" key="5">
    <source>
        <dbReference type="ARBA" id="ARBA00023033"/>
    </source>
</evidence>
<dbReference type="CDD" id="cd04730">
    <property type="entry name" value="NPD_like"/>
    <property type="match status" value="1"/>
</dbReference>
<dbReference type="InterPro" id="IPR013785">
    <property type="entry name" value="Aldolase_TIM"/>
</dbReference>
<evidence type="ECO:0000256" key="1">
    <source>
        <dbReference type="ARBA" id="ARBA00009881"/>
    </source>
</evidence>
<dbReference type="GO" id="GO:0018580">
    <property type="term" value="F:nitronate monooxygenase activity"/>
    <property type="evidence" value="ECO:0007669"/>
    <property type="project" value="InterPro"/>
</dbReference>
<dbReference type="PANTHER" id="PTHR42747:SF4">
    <property type="entry name" value="BLR1330 PROTEIN"/>
    <property type="match status" value="1"/>
</dbReference>
<keyword evidence="6" id="KW-0223">Dioxygenase</keyword>
<dbReference type="PATRIC" id="fig|1127483.3.peg.2097"/>
<keyword evidence="4" id="KW-0560">Oxidoreductase</keyword>
<dbReference type="RefSeq" id="WP_006157772.1">
    <property type="nucleotide sequence ID" value="NZ_AHJE01000022.1"/>
</dbReference>
<dbReference type="PANTHER" id="PTHR42747">
    <property type="entry name" value="NITRONATE MONOOXYGENASE-RELATED"/>
    <property type="match status" value="1"/>
</dbReference>
<evidence type="ECO:0000313" key="6">
    <source>
        <dbReference type="EMBL" id="EHP43200.1"/>
    </source>
</evidence>
<evidence type="ECO:0000256" key="4">
    <source>
        <dbReference type="ARBA" id="ARBA00023002"/>
    </source>
</evidence>
<proteinExistence type="inferred from homology"/>
<evidence type="ECO:0000256" key="3">
    <source>
        <dbReference type="ARBA" id="ARBA00022643"/>
    </source>
</evidence>
<protein>
    <submittedName>
        <fullName evidence="6">2-nitropropane dioxygenase</fullName>
    </submittedName>
</protein>